<gene>
    <name evidence="1" type="ORF">GCM10007876_30750</name>
</gene>
<evidence type="ECO:0008006" key="3">
    <source>
        <dbReference type="Google" id="ProtNLM"/>
    </source>
</evidence>
<dbReference type="InterPro" id="IPR010865">
    <property type="entry name" value="DUF1499"/>
</dbReference>
<organism evidence="1 2">
    <name type="scientific">Litoribrevibacter albus</name>
    <dbReference type="NCBI Taxonomy" id="1473156"/>
    <lineage>
        <taxon>Bacteria</taxon>
        <taxon>Pseudomonadati</taxon>
        <taxon>Pseudomonadota</taxon>
        <taxon>Gammaproteobacteria</taxon>
        <taxon>Oceanospirillales</taxon>
        <taxon>Oceanospirillaceae</taxon>
        <taxon>Litoribrevibacter</taxon>
    </lineage>
</organism>
<reference evidence="1" key="2">
    <citation type="submission" date="2023-01" db="EMBL/GenBank/DDBJ databases">
        <title>Draft genome sequence of Litoribrevibacter albus strain NBRC 110071.</title>
        <authorList>
            <person name="Sun Q."/>
            <person name="Mori K."/>
        </authorList>
    </citation>
    <scope>NUCLEOTIDE SEQUENCE</scope>
    <source>
        <strain evidence="1">NBRC 110071</strain>
    </source>
</reference>
<protein>
    <recommendedName>
        <fullName evidence="3">DUF1499 domain-containing protein</fullName>
    </recommendedName>
</protein>
<comment type="caution">
    <text evidence="1">The sequence shown here is derived from an EMBL/GenBank/DDBJ whole genome shotgun (WGS) entry which is preliminary data.</text>
</comment>
<dbReference type="PANTHER" id="PTHR34801:SF6">
    <property type="entry name" value="SLL1620 PROTEIN"/>
    <property type="match status" value="1"/>
</dbReference>
<evidence type="ECO:0000313" key="2">
    <source>
        <dbReference type="Proteomes" id="UP001161389"/>
    </source>
</evidence>
<accession>A0AA37SC69</accession>
<dbReference type="AlphaFoldDB" id="A0AA37SC69"/>
<name>A0AA37SC69_9GAMM</name>
<sequence>MFQKILLWVFVVLFILCAALYTRFYTLGQESKDYTAMGLEQGSLMPCPDTPNCVNSEFPDDQEHYIAPLLITDGEWTSLQILLRQAIRQHGGIVKNTNEHYMAAEYTSGWFEFVDDIELRFDPEMKLLHIRSASRVGYSDLGVNRERSERLKGVIEKLLVSN</sequence>
<dbReference type="EMBL" id="BSNM01000016">
    <property type="protein sequence ID" value="GLQ32596.1"/>
    <property type="molecule type" value="Genomic_DNA"/>
</dbReference>
<proteinExistence type="predicted"/>
<dbReference type="RefSeq" id="WP_284382639.1">
    <property type="nucleotide sequence ID" value="NZ_BSNM01000016.1"/>
</dbReference>
<dbReference type="Proteomes" id="UP001161389">
    <property type="component" value="Unassembled WGS sequence"/>
</dbReference>
<dbReference type="PIRSF" id="PIRSF026426">
    <property type="entry name" value="DUF1499"/>
    <property type="match status" value="1"/>
</dbReference>
<evidence type="ECO:0000313" key="1">
    <source>
        <dbReference type="EMBL" id="GLQ32596.1"/>
    </source>
</evidence>
<reference evidence="1" key="1">
    <citation type="journal article" date="2014" name="Int. J. Syst. Evol. Microbiol.">
        <title>Complete genome sequence of Corynebacterium casei LMG S-19264T (=DSM 44701T), isolated from a smear-ripened cheese.</title>
        <authorList>
            <consortium name="US DOE Joint Genome Institute (JGI-PGF)"/>
            <person name="Walter F."/>
            <person name="Albersmeier A."/>
            <person name="Kalinowski J."/>
            <person name="Ruckert C."/>
        </authorList>
    </citation>
    <scope>NUCLEOTIDE SEQUENCE</scope>
    <source>
        <strain evidence="1">NBRC 110071</strain>
    </source>
</reference>
<dbReference type="PANTHER" id="PTHR34801">
    <property type="entry name" value="EXPRESSED PROTEIN"/>
    <property type="match status" value="1"/>
</dbReference>
<dbReference type="Pfam" id="PF07386">
    <property type="entry name" value="DUF1499"/>
    <property type="match status" value="1"/>
</dbReference>
<keyword evidence="2" id="KW-1185">Reference proteome</keyword>